<feature type="region of interest" description="Disordered" evidence="4">
    <location>
        <begin position="268"/>
        <end position="311"/>
    </location>
</feature>
<proteinExistence type="predicted"/>
<evidence type="ECO:0000313" key="8">
    <source>
        <dbReference type="Proteomes" id="UP000823617"/>
    </source>
</evidence>
<organism evidence="7 8">
    <name type="scientific">Candidatus Cryptobacteroides intestinigallinarum</name>
    <dbReference type="NCBI Taxonomy" id="2840767"/>
    <lineage>
        <taxon>Bacteria</taxon>
        <taxon>Pseudomonadati</taxon>
        <taxon>Bacteroidota</taxon>
        <taxon>Bacteroidia</taxon>
        <taxon>Bacteroidales</taxon>
        <taxon>Candidatus Cryptobacteroides</taxon>
    </lineage>
</organism>
<keyword evidence="1 5" id="KW-0732">Signal</keyword>
<evidence type="ECO:0000256" key="1">
    <source>
        <dbReference type="ARBA" id="ARBA00022729"/>
    </source>
</evidence>
<dbReference type="InterPro" id="IPR039565">
    <property type="entry name" value="BamD-like"/>
</dbReference>
<accession>A0A9D9HKX5</accession>
<evidence type="ECO:0000313" key="7">
    <source>
        <dbReference type="EMBL" id="MBO8455739.1"/>
    </source>
</evidence>
<dbReference type="EMBL" id="JADIMK010000050">
    <property type="protein sequence ID" value="MBO8455739.1"/>
    <property type="molecule type" value="Genomic_DNA"/>
</dbReference>
<feature type="signal peptide" evidence="5">
    <location>
        <begin position="1"/>
        <end position="22"/>
    </location>
</feature>
<feature type="compositionally biased region" description="Basic and acidic residues" evidence="4">
    <location>
        <begin position="278"/>
        <end position="311"/>
    </location>
</feature>
<reference evidence="7" key="1">
    <citation type="submission" date="2020-10" db="EMBL/GenBank/DDBJ databases">
        <authorList>
            <person name="Gilroy R."/>
        </authorList>
    </citation>
    <scope>NUCLEOTIDE SEQUENCE</scope>
    <source>
        <strain evidence="7">B1-3475</strain>
    </source>
</reference>
<sequence>MRRSILYAAAAVLALTSLFSCKSQYEMLLNSNDVELKYEAAFRFFNETKYTKAAALFESISVQTGGTAQDDTVQYYWGLSNYRAKDYYTAETNFDKFLESYPRSPFSSEARFLRLDCMYRSTLRYELDQSPTYRAIEAISQYLNEYPEASNAGICREMLNDLNARLDTKAFEAARLYYKMEDYIASRVAFRNVLKDDSDNIFREDILYYIAMSSYKYAQMSVPQKQKERYMTFVDDYLNFIGEYPESAYRKELDTIYRRVQKLLGRYPGMKQEEDQEQDKHDGKAFEKERRKLNRDQKAALRKEAKANEKVVDGTEDMVIIKGIQDESEINAQERNR</sequence>
<comment type="caution">
    <text evidence="7">The sequence shown here is derived from an EMBL/GenBank/DDBJ whole genome shotgun (WGS) entry which is preliminary data.</text>
</comment>
<evidence type="ECO:0000256" key="2">
    <source>
        <dbReference type="ARBA" id="ARBA00023136"/>
    </source>
</evidence>
<evidence type="ECO:0000256" key="3">
    <source>
        <dbReference type="ARBA" id="ARBA00023237"/>
    </source>
</evidence>
<dbReference type="InterPro" id="IPR011990">
    <property type="entry name" value="TPR-like_helical_dom_sf"/>
</dbReference>
<dbReference type="PROSITE" id="PS51257">
    <property type="entry name" value="PROKAR_LIPOPROTEIN"/>
    <property type="match status" value="1"/>
</dbReference>
<reference evidence="7" key="2">
    <citation type="journal article" date="2021" name="PeerJ">
        <title>Extensive microbial diversity within the chicken gut microbiome revealed by metagenomics and culture.</title>
        <authorList>
            <person name="Gilroy R."/>
            <person name="Ravi A."/>
            <person name="Getino M."/>
            <person name="Pursley I."/>
            <person name="Horton D.L."/>
            <person name="Alikhan N.F."/>
            <person name="Baker D."/>
            <person name="Gharbi K."/>
            <person name="Hall N."/>
            <person name="Watson M."/>
            <person name="Adriaenssens E.M."/>
            <person name="Foster-Nyarko E."/>
            <person name="Jarju S."/>
            <person name="Secka A."/>
            <person name="Antonio M."/>
            <person name="Oren A."/>
            <person name="Chaudhuri R.R."/>
            <person name="La Ragione R."/>
            <person name="Hildebrand F."/>
            <person name="Pallen M.J."/>
        </authorList>
    </citation>
    <scope>NUCLEOTIDE SEQUENCE</scope>
    <source>
        <strain evidence="7">B1-3475</strain>
    </source>
</reference>
<dbReference type="NCBIfam" id="TIGR03302">
    <property type="entry name" value="OM_YfiO"/>
    <property type="match status" value="1"/>
</dbReference>
<dbReference type="SUPFAM" id="SSF48452">
    <property type="entry name" value="TPR-like"/>
    <property type="match status" value="1"/>
</dbReference>
<feature type="domain" description="Outer membrane lipoprotein BamD-like" evidence="6">
    <location>
        <begin position="38"/>
        <end position="225"/>
    </location>
</feature>
<evidence type="ECO:0000256" key="5">
    <source>
        <dbReference type="SAM" id="SignalP"/>
    </source>
</evidence>
<feature type="chain" id="PRO_5039325292" evidence="5">
    <location>
        <begin position="23"/>
        <end position="337"/>
    </location>
</feature>
<dbReference type="Proteomes" id="UP000823617">
    <property type="component" value="Unassembled WGS sequence"/>
</dbReference>
<dbReference type="Pfam" id="PF13525">
    <property type="entry name" value="YfiO"/>
    <property type="match status" value="1"/>
</dbReference>
<keyword evidence="3" id="KW-0998">Cell outer membrane</keyword>
<evidence type="ECO:0000256" key="4">
    <source>
        <dbReference type="SAM" id="MobiDB-lite"/>
    </source>
</evidence>
<keyword evidence="2" id="KW-0472">Membrane</keyword>
<evidence type="ECO:0000259" key="6">
    <source>
        <dbReference type="Pfam" id="PF13525"/>
    </source>
</evidence>
<protein>
    <submittedName>
        <fullName evidence="7">Outer membrane protein assembly factor BamD</fullName>
    </submittedName>
</protein>
<name>A0A9D9HKX5_9BACT</name>
<gene>
    <name evidence="7" type="primary">bamD</name>
    <name evidence="7" type="ORF">IAC08_04985</name>
</gene>
<dbReference type="AlphaFoldDB" id="A0A9D9HKX5"/>
<dbReference type="InterPro" id="IPR017689">
    <property type="entry name" value="BamD"/>
</dbReference>
<dbReference type="Gene3D" id="1.25.40.10">
    <property type="entry name" value="Tetratricopeptide repeat domain"/>
    <property type="match status" value="1"/>
</dbReference>